<dbReference type="Proteomes" id="UP001295684">
    <property type="component" value="Unassembled WGS sequence"/>
</dbReference>
<comment type="caution">
    <text evidence="1">The sequence shown here is derived from an EMBL/GenBank/DDBJ whole genome shotgun (WGS) entry which is preliminary data.</text>
</comment>
<protein>
    <submittedName>
        <fullName evidence="1">Uncharacterized protein</fullName>
    </submittedName>
</protein>
<organism evidence="1 2">
    <name type="scientific">Euplotes crassus</name>
    <dbReference type="NCBI Taxonomy" id="5936"/>
    <lineage>
        <taxon>Eukaryota</taxon>
        <taxon>Sar</taxon>
        <taxon>Alveolata</taxon>
        <taxon>Ciliophora</taxon>
        <taxon>Intramacronucleata</taxon>
        <taxon>Spirotrichea</taxon>
        <taxon>Hypotrichia</taxon>
        <taxon>Euplotida</taxon>
        <taxon>Euplotidae</taxon>
        <taxon>Moneuplotes</taxon>
    </lineage>
</organism>
<proteinExistence type="predicted"/>
<dbReference type="AlphaFoldDB" id="A0AAD2D0I4"/>
<sequence>MQRIACCKSCKEIIKRCCLCSLCNSIEHQKFQEFVRRALNNRENKILREKSVSSTHPEMSDIFQKLSMILYKLKALLSASFQRHHSSLLQ</sequence>
<keyword evidence="2" id="KW-1185">Reference proteome</keyword>
<accession>A0AAD2D0I4</accession>
<dbReference type="EMBL" id="CAMPGE010017082">
    <property type="protein sequence ID" value="CAI2375592.1"/>
    <property type="molecule type" value="Genomic_DNA"/>
</dbReference>
<name>A0AAD2D0I4_EUPCR</name>
<reference evidence="1" key="1">
    <citation type="submission" date="2023-07" db="EMBL/GenBank/DDBJ databases">
        <authorList>
            <consortium name="AG Swart"/>
            <person name="Singh M."/>
            <person name="Singh A."/>
            <person name="Seah K."/>
            <person name="Emmerich C."/>
        </authorList>
    </citation>
    <scope>NUCLEOTIDE SEQUENCE</scope>
    <source>
        <strain evidence="1">DP1</strain>
    </source>
</reference>
<evidence type="ECO:0000313" key="1">
    <source>
        <dbReference type="EMBL" id="CAI2375592.1"/>
    </source>
</evidence>
<gene>
    <name evidence="1" type="ORF">ECRASSUSDP1_LOCUS16955</name>
</gene>
<evidence type="ECO:0000313" key="2">
    <source>
        <dbReference type="Proteomes" id="UP001295684"/>
    </source>
</evidence>